<reference evidence="1 2" key="1">
    <citation type="submission" date="2021-06" db="EMBL/GenBank/DDBJ databases">
        <title>Caerostris extrusa draft genome.</title>
        <authorList>
            <person name="Kono N."/>
            <person name="Arakawa K."/>
        </authorList>
    </citation>
    <scope>NUCLEOTIDE SEQUENCE [LARGE SCALE GENOMIC DNA]</scope>
</reference>
<comment type="caution">
    <text evidence="1">The sequence shown here is derived from an EMBL/GenBank/DDBJ whole genome shotgun (WGS) entry which is preliminary data.</text>
</comment>
<sequence>MGEPILTASILTDTSIEVINELNSHHMPVITTLDLNCSLAKSTQRKFTNWHNYNYTLQHTTLPMTKMNSIEEAEQALNTFTILNALDNSSRPNFNQPGISYPQISKTSKIETSEEFGKDQRSQLTLYYAK</sequence>
<keyword evidence="2" id="KW-1185">Reference proteome</keyword>
<name>A0AAV4RZU8_CAEEX</name>
<evidence type="ECO:0000313" key="2">
    <source>
        <dbReference type="Proteomes" id="UP001054945"/>
    </source>
</evidence>
<proteinExistence type="predicted"/>
<organism evidence="1 2">
    <name type="scientific">Caerostris extrusa</name>
    <name type="common">Bark spider</name>
    <name type="synonym">Caerostris bankana</name>
    <dbReference type="NCBI Taxonomy" id="172846"/>
    <lineage>
        <taxon>Eukaryota</taxon>
        <taxon>Metazoa</taxon>
        <taxon>Ecdysozoa</taxon>
        <taxon>Arthropoda</taxon>
        <taxon>Chelicerata</taxon>
        <taxon>Arachnida</taxon>
        <taxon>Araneae</taxon>
        <taxon>Araneomorphae</taxon>
        <taxon>Entelegynae</taxon>
        <taxon>Araneoidea</taxon>
        <taxon>Araneidae</taxon>
        <taxon>Caerostris</taxon>
    </lineage>
</organism>
<dbReference type="Proteomes" id="UP001054945">
    <property type="component" value="Unassembled WGS sequence"/>
</dbReference>
<dbReference type="AlphaFoldDB" id="A0AAV4RZU8"/>
<protein>
    <submittedName>
        <fullName evidence="1">Uncharacterized protein</fullName>
    </submittedName>
</protein>
<accession>A0AAV4RZU8</accession>
<gene>
    <name evidence="1" type="ORF">CEXT_610581</name>
</gene>
<evidence type="ECO:0000313" key="1">
    <source>
        <dbReference type="EMBL" id="GIY27818.1"/>
    </source>
</evidence>
<dbReference type="EMBL" id="BPLR01008860">
    <property type="protein sequence ID" value="GIY27818.1"/>
    <property type="molecule type" value="Genomic_DNA"/>
</dbReference>